<dbReference type="PANTHER" id="PTHR39210:SF1">
    <property type="entry name" value="HEPARIN-SULFATE LYASE"/>
    <property type="match status" value="1"/>
</dbReference>
<evidence type="ECO:0000256" key="4">
    <source>
        <dbReference type="ARBA" id="ARBA00023239"/>
    </source>
</evidence>
<dbReference type="InterPro" id="IPR012480">
    <property type="entry name" value="Hepar_II_III_C"/>
</dbReference>
<dbReference type="EC" id="4.2.2.8" evidence="7"/>
<evidence type="ECO:0000313" key="8">
    <source>
        <dbReference type="Proteomes" id="UP000236724"/>
    </source>
</evidence>
<dbReference type="GO" id="GO:0042597">
    <property type="term" value="C:periplasmic space"/>
    <property type="evidence" value="ECO:0007669"/>
    <property type="project" value="UniProtKB-SubCell"/>
</dbReference>
<keyword evidence="2" id="KW-0732">Signal</keyword>
<organism evidence="7 8">
    <name type="scientific">Candidatus Venteria ishoeyi</name>
    <dbReference type="NCBI Taxonomy" id="1899563"/>
    <lineage>
        <taxon>Bacteria</taxon>
        <taxon>Pseudomonadati</taxon>
        <taxon>Pseudomonadota</taxon>
        <taxon>Gammaproteobacteria</taxon>
        <taxon>Thiotrichales</taxon>
        <taxon>Thiotrichaceae</taxon>
        <taxon>Venteria</taxon>
    </lineage>
</organism>
<protein>
    <submittedName>
        <fullName evidence="7">Heparin-sulfate lyase</fullName>
        <ecNumber evidence="7">4.2.2.8</ecNumber>
    </submittedName>
</protein>
<dbReference type="InterPro" id="IPR008929">
    <property type="entry name" value="Chondroitin_lyas"/>
</dbReference>
<evidence type="ECO:0000256" key="1">
    <source>
        <dbReference type="ARBA" id="ARBA00004418"/>
    </source>
</evidence>
<sequence length="633" mass="74801">MKITSILIIFFLTYSIVSAKTITNKEWFKEENLLQSITFYINGKSLDLDVNTKEIMKYYQDKPFDYYFMPKNKKVSDNKKKCAINIKKNIYTLRPKIDVPVTLPSNLSWSEDPFKDRNWRFWFHSWKFTDCLLSGYTEFQEQWYLKRLKWLVSDWWKDNFRPEFPAKEFSWHDHSTAKRLHEMLKIFEFVRREKALDQKFIRDALRSIFWHAQILSAEDIYIKNNNHGLDQSVSLFEVSQLFREFEYSEIWEKKSRERLENEISFALTTEGIHTENSPSYHGWVSAKCATINKFAKHYTDLAIVDNNILQDNGLRFLSVIAKPDRTLPLIGDTSNNLIAKATYPDLKKLSWYPFYQYVISQGKNGVKPKEIISFFPESGYYIYRDKWDEPGENTALHFIMKCGYNASGHRHNDDGTILLYGLGENWLIDSGIYGYRYDKYRNYITSPSAHNISFPYEYKDSTPTDKSKINSFDDRLKKYKNNWGFKQKEPLCESHMYKGYTYIRKLNTKGNVIFLSDSLLLDNSKANKSKKFITTFRVPLNKRVYINKNKKIIFVLNQSGSAALRIYYKKDFYNIKVFSGKGGEITSLETVGWLELKPSKTISFIDKSVNYRAEFELLVTKEIPSLLDFVLMD</sequence>
<evidence type="ECO:0000259" key="6">
    <source>
        <dbReference type="Pfam" id="PF16889"/>
    </source>
</evidence>
<dbReference type="Gene3D" id="1.50.10.100">
    <property type="entry name" value="Chondroitin AC/alginate lyase"/>
    <property type="match status" value="1"/>
</dbReference>
<comment type="subcellular location">
    <subcellularLocation>
        <location evidence="1">Periplasm</location>
    </subcellularLocation>
</comment>
<reference evidence="7 8" key="1">
    <citation type="submission" date="2016-10" db="EMBL/GenBank/DDBJ databases">
        <authorList>
            <person name="de Groot N.N."/>
        </authorList>
    </citation>
    <scope>NUCLEOTIDE SEQUENCE [LARGE SCALE GENOMIC DNA]</scope>
    <source>
        <strain evidence="7">MBHS1</strain>
    </source>
</reference>
<proteinExistence type="predicted"/>
<dbReference type="PANTHER" id="PTHR39210">
    <property type="entry name" value="HEPARIN-SULFATE LYASE"/>
    <property type="match status" value="1"/>
</dbReference>
<evidence type="ECO:0000256" key="2">
    <source>
        <dbReference type="ARBA" id="ARBA00022729"/>
    </source>
</evidence>
<dbReference type="SUPFAM" id="SSF48230">
    <property type="entry name" value="Chondroitin AC/alginate lyase"/>
    <property type="match status" value="1"/>
</dbReference>
<dbReference type="Gene3D" id="2.70.98.70">
    <property type="match status" value="1"/>
</dbReference>
<dbReference type="AlphaFoldDB" id="A0A1H6FBB0"/>
<keyword evidence="4 7" id="KW-0456">Lyase</keyword>
<evidence type="ECO:0000259" key="5">
    <source>
        <dbReference type="Pfam" id="PF07940"/>
    </source>
</evidence>
<dbReference type="Proteomes" id="UP000236724">
    <property type="component" value="Unassembled WGS sequence"/>
</dbReference>
<accession>A0A1H6FBB0</accession>
<dbReference type="Pfam" id="PF16889">
    <property type="entry name" value="Hepar_II_III_N"/>
    <property type="match status" value="1"/>
</dbReference>
<dbReference type="Pfam" id="PF07940">
    <property type="entry name" value="Hepar_II_III_C"/>
    <property type="match status" value="1"/>
</dbReference>
<evidence type="ECO:0000313" key="7">
    <source>
        <dbReference type="EMBL" id="SEH06304.1"/>
    </source>
</evidence>
<gene>
    <name evidence="7" type="primary">hepC</name>
    <name evidence="7" type="ORF">MBHS_02161</name>
</gene>
<dbReference type="EMBL" id="FMSV02000470">
    <property type="protein sequence ID" value="SEH06304.1"/>
    <property type="molecule type" value="Genomic_DNA"/>
</dbReference>
<keyword evidence="3" id="KW-0574">Periplasm</keyword>
<dbReference type="OrthoDB" id="9763014at2"/>
<keyword evidence="8" id="KW-1185">Reference proteome</keyword>
<dbReference type="InterPro" id="IPR031680">
    <property type="entry name" value="Hepar_II_III_N"/>
</dbReference>
<name>A0A1H6FBB0_9GAMM</name>
<dbReference type="GO" id="GO:0015021">
    <property type="term" value="F:heparin-sulfate lyase activity"/>
    <property type="evidence" value="ECO:0007669"/>
    <property type="project" value="UniProtKB-EC"/>
</dbReference>
<evidence type="ECO:0000256" key="3">
    <source>
        <dbReference type="ARBA" id="ARBA00022764"/>
    </source>
</evidence>
<dbReference type="RefSeq" id="WP_103920099.1">
    <property type="nucleotide sequence ID" value="NZ_FMSV02000470.1"/>
</dbReference>
<feature type="domain" description="Heparinase II/III-like C-terminal" evidence="5">
    <location>
        <begin position="371"/>
        <end position="526"/>
    </location>
</feature>
<feature type="domain" description="Heparin-sulfate lyase N-terminal" evidence="6">
    <location>
        <begin position="47"/>
        <end position="335"/>
    </location>
</feature>